<evidence type="ECO:0000256" key="3">
    <source>
        <dbReference type="ARBA" id="ARBA00023216"/>
    </source>
</evidence>
<dbReference type="GO" id="GO:0001786">
    <property type="term" value="F:phosphatidylserine binding"/>
    <property type="evidence" value="ECO:0007669"/>
    <property type="project" value="TreeGrafter"/>
</dbReference>
<name>A0A0C2N990_THEKT</name>
<dbReference type="PANTHER" id="PTHR10502:SF102">
    <property type="entry name" value="ANNEXIN B11"/>
    <property type="match status" value="1"/>
</dbReference>
<comment type="similarity">
    <text evidence="1">Belongs to the annexin family.</text>
</comment>
<dbReference type="EMBL" id="JWZT01001076">
    <property type="protein sequence ID" value="KII72910.1"/>
    <property type="molecule type" value="Genomic_DNA"/>
</dbReference>
<dbReference type="Proteomes" id="UP000031668">
    <property type="component" value="Unassembled WGS sequence"/>
</dbReference>
<evidence type="ECO:0000256" key="2">
    <source>
        <dbReference type="ARBA" id="ARBA00022737"/>
    </source>
</evidence>
<sequence length="320" mass="37899">MHKLNTFLHSSKDLVPYRTKYEYYNDFEKNPSVGPSRPSLLVASSYDLICDTETINQGDFWTYVIVCVRRPGKYRNLVTEKLLKDNEVKWSKIMNNYMIEKTIFNDMYWFAFNAFKLSGPELDAFIIYQALNSTHGLLERNSYYLDTLMEILCTRSYRQICEIKKMYLKYYNVNLTDSVCSKLKGSLKTFFFNILTKNKDQFIEIFSRINFVDIKDMITYFQEVRNVDITCRLKGILASKLRKCANAISEYCTNKELFFAKCCKEYIRNSNIKGAISIILTRSEIDLSDIIEEYRLRYKIWLIDDIQKLCETSYKPLCQL</sequence>
<dbReference type="GO" id="GO:0005886">
    <property type="term" value="C:plasma membrane"/>
    <property type="evidence" value="ECO:0007669"/>
    <property type="project" value="TreeGrafter"/>
</dbReference>
<reference evidence="4 5" key="1">
    <citation type="journal article" date="2014" name="Genome Biol. Evol.">
        <title>The genome of the myxosporean Thelohanellus kitauei shows adaptations to nutrient acquisition within its fish host.</title>
        <authorList>
            <person name="Yang Y."/>
            <person name="Xiong J."/>
            <person name="Zhou Z."/>
            <person name="Huo F."/>
            <person name="Miao W."/>
            <person name="Ran C."/>
            <person name="Liu Y."/>
            <person name="Zhang J."/>
            <person name="Feng J."/>
            <person name="Wang M."/>
            <person name="Wang M."/>
            <person name="Wang L."/>
            <person name="Yao B."/>
        </authorList>
    </citation>
    <scope>NUCLEOTIDE SEQUENCE [LARGE SCALE GENOMIC DNA]</scope>
    <source>
        <strain evidence="4">Wuqing</strain>
    </source>
</reference>
<gene>
    <name evidence="4" type="ORF">RF11_12379</name>
</gene>
<dbReference type="GO" id="GO:0005737">
    <property type="term" value="C:cytoplasm"/>
    <property type="evidence" value="ECO:0007669"/>
    <property type="project" value="TreeGrafter"/>
</dbReference>
<protein>
    <submittedName>
        <fullName evidence="4">Uncharacterized protein</fullName>
    </submittedName>
</protein>
<evidence type="ECO:0000256" key="1">
    <source>
        <dbReference type="ARBA" id="ARBA00007831"/>
    </source>
</evidence>
<keyword evidence="3" id="KW-0041">Annexin</keyword>
<dbReference type="Pfam" id="PF00191">
    <property type="entry name" value="Annexin"/>
    <property type="match status" value="1"/>
</dbReference>
<dbReference type="InterPro" id="IPR037104">
    <property type="entry name" value="Annexin_sf"/>
</dbReference>
<dbReference type="GO" id="GO:0005634">
    <property type="term" value="C:nucleus"/>
    <property type="evidence" value="ECO:0007669"/>
    <property type="project" value="TreeGrafter"/>
</dbReference>
<organism evidence="4 5">
    <name type="scientific">Thelohanellus kitauei</name>
    <name type="common">Myxosporean</name>
    <dbReference type="NCBI Taxonomy" id="669202"/>
    <lineage>
        <taxon>Eukaryota</taxon>
        <taxon>Metazoa</taxon>
        <taxon>Cnidaria</taxon>
        <taxon>Myxozoa</taxon>
        <taxon>Myxosporea</taxon>
        <taxon>Bivalvulida</taxon>
        <taxon>Platysporina</taxon>
        <taxon>Myxobolidae</taxon>
        <taxon>Thelohanellus</taxon>
    </lineage>
</organism>
<comment type="caution">
    <text evidence="4">The sequence shown here is derived from an EMBL/GenBank/DDBJ whole genome shotgun (WGS) entry which is preliminary data.</text>
</comment>
<evidence type="ECO:0000313" key="5">
    <source>
        <dbReference type="Proteomes" id="UP000031668"/>
    </source>
</evidence>
<proteinExistence type="inferred from homology"/>
<dbReference type="GO" id="GO:0005509">
    <property type="term" value="F:calcium ion binding"/>
    <property type="evidence" value="ECO:0007669"/>
    <property type="project" value="InterPro"/>
</dbReference>
<dbReference type="SUPFAM" id="SSF47874">
    <property type="entry name" value="Annexin"/>
    <property type="match status" value="1"/>
</dbReference>
<accession>A0A0C2N990</accession>
<dbReference type="PROSITE" id="PS51897">
    <property type="entry name" value="ANNEXIN_2"/>
    <property type="match status" value="1"/>
</dbReference>
<dbReference type="PANTHER" id="PTHR10502">
    <property type="entry name" value="ANNEXIN"/>
    <property type="match status" value="1"/>
</dbReference>
<dbReference type="Gene3D" id="1.10.220.10">
    <property type="entry name" value="Annexin"/>
    <property type="match status" value="2"/>
</dbReference>
<dbReference type="GO" id="GO:0012506">
    <property type="term" value="C:vesicle membrane"/>
    <property type="evidence" value="ECO:0007669"/>
    <property type="project" value="TreeGrafter"/>
</dbReference>
<keyword evidence="5" id="KW-1185">Reference proteome</keyword>
<dbReference type="AlphaFoldDB" id="A0A0C2N990"/>
<evidence type="ECO:0000313" key="4">
    <source>
        <dbReference type="EMBL" id="KII72910.1"/>
    </source>
</evidence>
<dbReference type="InterPro" id="IPR018502">
    <property type="entry name" value="Annexin_repeat"/>
</dbReference>
<keyword evidence="2" id="KW-0677">Repeat</keyword>
<dbReference type="GO" id="GO:0005544">
    <property type="term" value="F:calcium-dependent phospholipid binding"/>
    <property type="evidence" value="ECO:0007669"/>
    <property type="project" value="InterPro"/>
</dbReference>
<dbReference type="OrthoDB" id="5954565at2759"/>
<dbReference type="SMART" id="SM00335">
    <property type="entry name" value="ANX"/>
    <property type="match status" value="2"/>
</dbReference>